<feature type="transmembrane region" description="Helical" evidence="1">
    <location>
        <begin position="23"/>
        <end position="44"/>
    </location>
</feature>
<keyword evidence="1" id="KW-0812">Transmembrane</keyword>
<evidence type="ECO:0000256" key="1">
    <source>
        <dbReference type="SAM" id="Phobius"/>
    </source>
</evidence>
<organism evidence="2">
    <name type="scientific">Anguilla anguilla</name>
    <name type="common">European freshwater eel</name>
    <name type="synonym">Muraena anguilla</name>
    <dbReference type="NCBI Taxonomy" id="7936"/>
    <lineage>
        <taxon>Eukaryota</taxon>
        <taxon>Metazoa</taxon>
        <taxon>Chordata</taxon>
        <taxon>Craniata</taxon>
        <taxon>Vertebrata</taxon>
        <taxon>Euteleostomi</taxon>
        <taxon>Actinopterygii</taxon>
        <taxon>Neopterygii</taxon>
        <taxon>Teleostei</taxon>
        <taxon>Anguilliformes</taxon>
        <taxon>Anguillidae</taxon>
        <taxon>Anguilla</taxon>
    </lineage>
</organism>
<keyword evidence="1" id="KW-1133">Transmembrane helix</keyword>
<accession>A0A0E9XJS8</accession>
<name>A0A0E9XJS8_ANGAN</name>
<protein>
    <submittedName>
        <fullName evidence="2">Uncharacterized protein</fullName>
    </submittedName>
</protein>
<reference evidence="2" key="2">
    <citation type="journal article" date="2015" name="Fish Shellfish Immunol.">
        <title>Early steps in the European eel (Anguilla anguilla)-Vibrio vulnificus interaction in the gills: Role of the RtxA13 toxin.</title>
        <authorList>
            <person name="Callol A."/>
            <person name="Pajuelo D."/>
            <person name="Ebbesson L."/>
            <person name="Teles M."/>
            <person name="MacKenzie S."/>
            <person name="Amaro C."/>
        </authorList>
    </citation>
    <scope>NUCLEOTIDE SEQUENCE</scope>
</reference>
<dbReference type="EMBL" id="GBXM01006639">
    <property type="protein sequence ID" value="JAI01939.1"/>
    <property type="molecule type" value="Transcribed_RNA"/>
</dbReference>
<sequence length="66" mass="7557">MKELKKMAWLAILCSFLSIQPTILLYSVLLFFLGVSFLFSWLIYSHAKSHDSIKNIDVQKRGTPAP</sequence>
<keyword evidence="1" id="KW-0472">Membrane</keyword>
<dbReference type="AlphaFoldDB" id="A0A0E9XJS8"/>
<reference evidence="2" key="1">
    <citation type="submission" date="2014-11" db="EMBL/GenBank/DDBJ databases">
        <authorList>
            <person name="Amaro Gonzalez C."/>
        </authorList>
    </citation>
    <scope>NUCLEOTIDE SEQUENCE</scope>
</reference>
<proteinExistence type="predicted"/>
<evidence type="ECO:0000313" key="2">
    <source>
        <dbReference type="EMBL" id="JAI01939.1"/>
    </source>
</evidence>